<keyword evidence="3 9" id="KW-0347">Helicase</keyword>
<dbReference type="InterPro" id="IPR014016">
    <property type="entry name" value="UvrD-like_ATP-bd"/>
</dbReference>
<evidence type="ECO:0000256" key="1">
    <source>
        <dbReference type="ARBA" id="ARBA00022741"/>
    </source>
</evidence>
<dbReference type="GO" id="GO:0043138">
    <property type="term" value="F:3'-5' DNA helicase activity"/>
    <property type="evidence" value="ECO:0007669"/>
    <property type="project" value="UniProtKB-EC"/>
</dbReference>
<organism evidence="11 12">
    <name type="scientific">Pelotomaculum propionicicum</name>
    <dbReference type="NCBI Taxonomy" id="258475"/>
    <lineage>
        <taxon>Bacteria</taxon>
        <taxon>Bacillati</taxon>
        <taxon>Bacillota</taxon>
        <taxon>Clostridia</taxon>
        <taxon>Eubacteriales</taxon>
        <taxon>Desulfotomaculaceae</taxon>
        <taxon>Pelotomaculum</taxon>
    </lineage>
</organism>
<dbReference type="GO" id="GO:0000725">
    <property type="term" value="P:recombinational repair"/>
    <property type="evidence" value="ECO:0007669"/>
    <property type="project" value="TreeGrafter"/>
</dbReference>
<dbReference type="InterPro" id="IPR014017">
    <property type="entry name" value="DNA_helicase_UvrD-like_C"/>
</dbReference>
<evidence type="ECO:0000256" key="2">
    <source>
        <dbReference type="ARBA" id="ARBA00022801"/>
    </source>
</evidence>
<dbReference type="GO" id="GO:0005829">
    <property type="term" value="C:cytosol"/>
    <property type="evidence" value="ECO:0007669"/>
    <property type="project" value="TreeGrafter"/>
</dbReference>
<evidence type="ECO:0000256" key="4">
    <source>
        <dbReference type="ARBA" id="ARBA00022840"/>
    </source>
</evidence>
<keyword evidence="5" id="KW-0413">Isomerase</keyword>
<dbReference type="Pfam" id="PF00580">
    <property type="entry name" value="UvrD-helicase"/>
    <property type="match status" value="2"/>
</dbReference>
<evidence type="ECO:0000256" key="6">
    <source>
        <dbReference type="ARBA" id="ARBA00034617"/>
    </source>
</evidence>
<protein>
    <recommendedName>
        <fullName evidence="7">DNA 3'-5' helicase</fullName>
        <ecNumber evidence="7">5.6.2.4</ecNumber>
    </recommendedName>
</protein>
<evidence type="ECO:0000256" key="5">
    <source>
        <dbReference type="ARBA" id="ARBA00023235"/>
    </source>
</evidence>
<dbReference type="EMBL" id="QFFZ01000113">
    <property type="protein sequence ID" value="TEB06299.1"/>
    <property type="molecule type" value="Genomic_DNA"/>
</dbReference>
<dbReference type="RefSeq" id="WP_134216231.1">
    <property type="nucleotide sequence ID" value="NZ_QFFZ01000113.1"/>
</dbReference>
<evidence type="ECO:0000256" key="7">
    <source>
        <dbReference type="ARBA" id="ARBA00034808"/>
    </source>
</evidence>
<comment type="caution">
    <text evidence="11">The sequence shown here is derived from an EMBL/GenBank/DDBJ whole genome shotgun (WGS) entry which is preliminary data.</text>
</comment>
<dbReference type="EC" id="5.6.2.4" evidence="7"/>
<reference evidence="11 12" key="1">
    <citation type="journal article" date="2018" name="Environ. Microbiol.">
        <title>Novel energy conservation strategies and behaviour of Pelotomaculum schinkii driving syntrophic propionate catabolism.</title>
        <authorList>
            <person name="Hidalgo-Ahumada C.A.P."/>
            <person name="Nobu M.K."/>
            <person name="Narihiro T."/>
            <person name="Tamaki H."/>
            <person name="Liu W.T."/>
            <person name="Kamagata Y."/>
            <person name="Stams A.J.M."/>
            <person name="Imachi H."/>
            <person name="Sousa D.Z."/>
        </authorList>
    </citation>
    <scope>NUCLEOTIDE SEQUENCE [LARGE SCALE GENOMIC DNA]</scope>
    <source>
        <strain evidence="11 12">MGP</strain>
    </source>
</reference>
<evidence type="ECO:0000256" key="3">
    <source>
        <dbReference type="ARBA" id="ARBA00022806"/>
    </source>
</evidence>
<comment type="catalytic activity">
    <reaction evidence="8">
        <text>ATP + H2O = ADP + phosphate + H(+)</text>
        <dbReference type="Rhea" id="RHEA:13065"/>
        <dbReference type="ChEBI" id="CHEBI:15377"/>
        <dbReference type="ChEBI" id="CHEBI:15378"/>
        <dbReference type="ChEBI" id="CHEBI:30616"/>
        <dbReference type="ChEBI" id="CHEBI:43474"/>
        <dbReference type="ChEBI" id="CHEBI:456216"/>
        <dbReference type="EC" id="5.6.2.4"/>
    </reaction>
</comment>
<keyword evidence="12" id="KW-1185">Reference proteome</keyword>
<evidence type="ECO:0000313" key="11">
    <source>
        <dbReference type="EMBL" id="TEB06299.1"/>
    </source>
</evidence>
<dbReference type="GO" id="GO:0003677">
    <property type="term" value="F:DNA binding"/>
    <property type="evidence" value="ECO:0007669"/>
    <property type="project" value="InterPro"/>
</dbReference>
<gene>
    <name evidence="11" type="primary">yjcD</name>
    <name evidence="11" type="ORF">Pmgp_03786</name>
</gene>
<dbReference type="Gene3D" id="1.10.486.10">
    <property type="entry name" value="PCRA, domain 4"/>
    <property type="match status" value="1"/>
</dbReference>
<dbReference type="Proteomes" id="UP000297597">
    <property type="component" value="Unassembled WGS sequence"/>
</dbReference>
<evidence type="ECO:0000259" key="10">
    <source>
        <dbReference type="PROSITE" id="PS51198"/>
    </source>
</evidence>
<feature type="binding site" evidence="9">
    <location>
        <begin position="22"/>
        <end position="29"/>
    </location>
    <ligand>
        <name>ATP</name>
        <dbReference type="ChEBI" id="CHEBI:30616"/>
    </ligand>
</feature>
<sequence>MFELSDEKQKVLDTTGNLLVMGGPGSGKTTIALLKAKQIIESGALQQEQHVLFLSFARSTISRVEQHANIVLSKSISNNLEINTYHSFTWTILKSHGYLLCSKQLRLLPPHEASARLAEYDKAVDKEREINRLFEEEGLVHFDLFASMCAKLLSKSNSLSTIISETYPTIILDEFQDTNADEWAFITQLGKKSNLIVLADAEQRIYDFRGADPARIGQFIDTFHPTIFDFGNENNRSNGTDIVQFGNDLLTGKNKHQKYKNVQCVYYPIRKGIAQFILLKIAVIKACERLKCENKQGWSIAILLPSNSLMLAVSDCLERTQKLKNGTILPRIHHEVAIETAGPSIAAVLIARLIEHGSTKQCNLNQLLIDLCEHIRGRRGDKPPSKNDLALSASLVEYAISGKIRGQKRQAIIDECNEIVNRCNNLEFTGDVASDWINVRELLSDASSDCIKQVKLDATYLRLLHKGSILNSSLGEIWRRYDNYIGAAEAVKNALTQEHFATSTKTWTGVNVMTIHKAKGKEFDEVIIYEGSFPGQRFVYDEGKIDQARLNLRVAVTRAKSNTIIFTPQVNSCSLL</sequence>
<dbReference type="InterPro" id="IPR027417">
    <property type="entry name" value="P-loop_NTPase"/>
</dbReference>
<dbReference type="OrthoDB" id="9765670at2"/>
<dbReference type="AlphaFoldDB" id="A0A4Y7RC08"/>
<keyword evidence="1 9" id="KW-0547">Nucleotide-binding</keyword>
<dbReference type="PANTHER" id="PTHR11070">
    <property type="entry name" value="UVRD / RECB / PCRA DNA HELICASE FAMILY MEMBER"/>
    <property type="match status" value="1"/>
</dbReference>
<evidence type="ECO:0000256" key="8">
    <source>
        <dbReference type="ARBA" id="ARBA00048988"/>
    </source>
</evidence>
<feature type="domain" description="UvrD-like helicase ATP-binding" evidence="10">
    <location>
        <begin position="1"/>
        <end position="238"/>
    </location>
</feature>
<dbReference type="Gene3D" id="3.40.50.300">
    <property type="entry name" value="P-loop containing nucleotide triphosphate hydrolases"/>
    <property type="match status" value="2"/>
</dbReference>
<evidence type="ECO:0000256" key="9">
    <source>
        <dbReference type="PROSITE-ProRule" id="PRU00560"/>
    </source>
</evidence>
<name>A0A4Y7RC08_9FIRM</name>
<dbReference type="PROSITE" id="PS51198">
    <property type="entry name" value="UVRD_HELICASE_ATP_BIND"/>
    <property type="match status" value="1"/>
</dbReference>
<proteinExistence type="predicted"/>
<dbReference type="GO" id="GO:0016887">
    <property type="term" value="F:ATP hydrolysis activity"/>
    <property type="evidence" value="ECO:0007669"/>
    <property type="project" value="RHEA"/>
</dbReference>
<keyword evidence="4 9" id="KW-0067">ATP-binding</keyword>
<dbReference type="Pfam" id="PF13361">
    <property type="entry name" value="UvrD_C"/>
    <property type="match status" value="1"/>
</dbReference>
<dbReference type="InterPro" id="IPR000212">
    <property type="entry name" value="DNA_helicase_UvrD/REP"/>
</dbReference>
<dbReference type="GO" id="GO:0005524">
    <property type="term" value="F:ATP binding"/>
    <property type="evidence" value="ECO:0007669"/>
    <property type="project" value="UniProtKB-UniRule"/>
</dbReference>
<keyword evidence="2 9" id="KW-0378">Hydrolase</keyword>
<evidence type="ECO:0000313" key="12">
    <source>
        <dbReference type="Proteomes" id="UP000297597"/>
    </source>
</evidence>
<dbReference type="PANTHER" id="PTHR11070:SF2">
    <property type="entry name" value="ATP-DEPENDENT DNA HELICASE SRS2"/>
    <property type="match status" value="1"/>
</dbReference>
<comment type="catalytic activity">
    <reaction evidence="6">
        <text>Couples ATP hydrolysis with the unwinding of duplex DNA by translocating in the 3'-5' direction.</text>
        <dbReference type="EC" id="5.6.2.4"/>
    </reaction>
</comment>
<dbReference type="SUPFAM" id="SSF52540">
    <property type="entry name" value="P-loop containing nucleoside triphosphate hydrolases"/>
    <property type="match status" value="1"/>
</dbReference>
<accession>A0A4Y7RC08</accession>